<sequence length="721" mass="84168">MNVVTSTNMPSFSEVDIQQKEFLHTKFKCKSSFYPIWEKTNNIKVFGDMLEDEFRKINIKKNQNKKRIQFNLDRKEREALNGLQAKHDLVFRQADKGGGVVIQDRSDYLKEAERILSDVETYQLLKHNPTKEFLEQMRTLLDGGLTQGILTKDEFNFLYTPFPRLAILYHNPKIHKSVTSPPGRPIISGIGSLTANLSEYIDSFLQKYVPLAPSYIKDSGHLMEILQDLEWKETYILVSMDVTSLYTVIQHEKGLLAIDKRIEDDHTIESEQRVFLGEAIRFCLTHNFFGFQDKFYLQKTGTAMGAKFAPGYANIFVAHWEQQAIWNNNPYGANLALWRRYIDDVLLIWDGNRDDLNGFFEFVNTNSFDLNFTMEVGNETLNFLDLNIFIKDRKFCTRTFFKPTDKNSYINFNSCHHKKWLQNIPKNQFGRIRRNCTEMQDFITQSRELSEKFLLKQYPKPLVDKSLKDIVDLDRSIFFQRNLGKSKDPTEWDLAFFTKFNGRSKDIELALSKCWPILKNDPILSKHLPAFPRVIYRRANTVKNTLAPSALRSNQNKIENMDNKIHFLSDKPKGFFKCSACSMCRELKTKVVSFKSTKTGKEYHIKEFINCNTTNVVYLLQCGCGAQYIGKTKRKLKERIYEHFYNIRKHSDKHSVPRHCCKCPSFNFSTFVWLGIEKVKQNWRGGDVAKALSLAETKWIFYMDTLKPPGLNVDLELQSFM</sequence>
<evidence type="ECO:0000259" key="1">
    <source>
        <dbReference type="PROSITE" id="PS50164"/>
    </source>
</evidence>
<feature type="domain" description="GIY-YIG" evidence="1">
    <location>
        <begin position="613"/>
        <end position="713"/>
    </location>
</feature>
<dbReference type="InterPro" id="IPR058912">
    <property type="entry name" value="HTH_animal"/>
</dbReference>
<dbReference type="PANTHER" id="PTHR21301:SF13">
    <property type="match status" value="1"/>
</dbReference>
<name>A0A8C5LIJ5_9ANUR</name>
<dbReference type="OrthoDB" id="9907859at2759"/>
<protein>
    <recommendedName>
        <fullName evidence="1">GIY-YIG domain-containing protein</fullName>
    </recommendedName>
</protein>
<dbReference type="AlphaFoldDB" id="A0A8C5LIJ5"/>
<keyword evidence="3" id="KW-1185">Reference proteome</keyword>
<dbReference type="GeneTree" id="ENSGT00840000129931"/>
<dbReference type="Pfam" id="PF26215">
    <property type="entry name" value="HTH_animal"/>
    <property type="match status" value="1"/>
</dbReference>
<evidence type="ECO:0000313" key="2">
    <source>
        <dbReference type="Ensembl" id="ENSLLEP00000000044.1"/>
    </source>
</evidence>
<dbReference type="InterPro" id="IPR000305">
    <property type="entry name" value="GIY-YIG_endonuc"/>
</dbReference>
<dbReference type="PANTHER" id="PTHR21301">
    <property type="entry name" value="REVERSE TRANSCRIPTASE"/>
    <property type="match status" value="1"/>
</dbReference>
<accession>A0A8C5LIJ5</accession>
<reference evidence="2" key="2">
    <citation type="submission" date="2025-09" db="UniProtKB">
        <authorList>
            <consortium name="Ensembl"/>
        </authorList>
    </citation>
    <scope>IDENTIFICATION</scope>
</reference>
<reference evidence="2" key="1">
    <citation type="submission" date="2025-08" db="UniProtKB">
        <authorList>
            <consortium name="Ensembl"/>
        </authorList>
    </citation>
    <scope>IDENTIFICATION</scope>
</reference>
<dbReference type="PROSITE" id="PS50164">
    <property type="entry name" value="GIY_YIG"/>
    <property type="match status" value="1"/>
</dbReference>
<organism evidence="2 3">
    <name type="scientific">Leptobrachium leishanense</name>
    <name type="common">Leishan spiny toad</name>
    <dbReference type="NCBI Taxonomy" id="445787"/>
    <lineage>
        <taxon>Eukaryota</taxon>
        <taxon>Metazoa</taxon>
        <taxon>Chordata</taxon>
        <taxon>Craniata</taxon>
        <taxon>Vertebrata</taxon>
        <taxon>Euteleostomi</taxon>
        <taxon>Amphibia</taxon>
        <taxon>Batrachia</taxon>
        <taxon>Anura</taxon>
        <taxon>Pelobatoidea</taxon>
        <taxon>Megophryidae</taxon>
        <taxon>Leptobrachium</taxon>
    </lineage>
</organism>
<dbReference type="Proteomes" id="UP000694569">
    <property type="component" value="Unplaced"/>
</dbReference>
<dbReference type="Ensembl" id="ENSLLET00000000047.1">
    <property type="protein sequence ID" value="ENSLLEP00000000044.1"/>
    <property type="gene ID" value="ENSLLEG00000000039.1"/>
</dbReference>
<evidence type="ECO:0000313" key="3">
    <source>
        <dbReference type="Proteomes" id="UP000694569"/>
    </source>
</evidence>
<proteinExistence type="predicted"/>